<dbReference type="EMBL" id="CM020619">
    <property type="protein sequence ID" value="KAK1865532.1"/>
    <property type="molecule type" value="Genomic_DNA"/>
</dbReference>
<protein>
    <submittedName>
        <fullName evidence="1">Uncharacterized protein</fullName>
    </submittedName>
</protein>
<name>A0ACC3C5V5_PYRYE</name>
<dbReference type="Proteomes" id="UP000798662">
    <property type="component" value="Chromosome 2"/>
</dbReference>
<gene>
    <name evidence="1" type="ORF">I4F81_008062</name>
</gene>
<comment type="caution">
    <text evidence="1">The sequence shown here is derived from an EMBL/GenBank/DDBJ whole genome shotgun (WGS) entry which is preliminary data.</text>
</comment>
<evidence type="ECO:0000313" key="1">
    <source>
        <dbReference type="EMBL" id="KAK1865532.1"/>
    </source>
</evidence>
<evidence type="ECO:0000313" key="2">
    <source>
        <dbReference type="Proteomes" id="UP000798662"/>
    </source>
</evidence>
<accession>A0ACC3C5V5</accession>
<organism evidence="1 2">
    <name type="scientific">Pyropia yezoensis</name>
    <name type="common">Susabi-nori</name>
    <name type="synonym">Porphyra yezoensis</name>
    <dbReference type="NCBI Taxonomy" id="2788"/>
    <lineage>
        <taxon>Eukaryota</taxon>
        <taxon>Rhodophyta</taxon>
        <taxon>Bangiophyceae</taxon>
        <taxon>Bangiales</taxon>
        <taxon>Bangiaceae</taxon>
        <taxon>Pyropia</taxon>
    </lineage>
</organism>
<reference evidence="1" key="1">
    <citation type="submission" date="2019-11" db="EMBL/GenBank/DDBJ databases">
        <title>Nori genome reveals adaptations in red seaweeds to the harsh intertidal environment.</title>
        <authorList>
            <person name="Wang D."/>
            <person name="Mao Y."/>
        </authorList>
    </citation>
    <scope>NUCLEOTIDE SEQUENCE</scope>
    <source>
        <tissue evidence="1">Gametophyte</tissue>
    </source>
</reference>
<keyword evidence="2" id="KW-1185">Reference proteome</keyword>
<sequence>MAPAAATAAGTTPPPALPTRGVSAVVTAPVVVVGGGLAGLAAALAAAEAGAPRVVVVDKARGVGGNSAKASSGVSAVGGGKAAAAAAAADTAGDAGGRGGGGGGAGGDGEAAFRADLLRSGRGRSAVHLVDALAAQGGDALNWLEAQGVDLSDVRQLGGHSHARTHRPPQTGSKPAPVGWTIISALRARADDNPAIEVIPHARVVALLSRAEAAAVGVTDGAGEAAAAAGAPDIDDAVLPTAAAGRAEAGGLVYVDSSDAAAGSGGGGGGGGGRRVAIVADAVVLTTGGYCAPGNPVLAAAAPAALAGLPSTNAPLASGDGVRLAARLGAGTVDMDALQVHPTGFVPLGDAPPAGEGAAAAPPPPPTVFLAPEALRGCGGVLVDAAGARFVNELDARDAVTAAMTAAAAGGGGGDGRRRVFLVLSAAAVGAFGEATAAFYAARGLMARMPPPSAAADGGGGGVLAALEARVGLPAAAVAPTLAAYARSVEGVADGTGKKVFPQAASYELERLEREGLWVAAVTPALHYSMGGLAFSASAEVLSAATAKPIRRLYAAGEVTGGLFGGNRLGGCSLLDCAVFGRIAGRRAAAAAAASTADAPASAPPALSPSSPVALRLSARHFLSASGESDASAAGASAMFVLRFDLPSPLATTGATVGQYVAAAVPLPDGTTTRRFYSPISRPDDAGCLELLIKSPPPALSSPLPGAAVPPHMGAATVALAALRPGDVVAFDGPYGGLPFRTDAPGHLAAIVGGTGVSVGVQLVRHVLHAAAVRADAAAARDGSPAAAAGAGVTPAVTLVWAVATPEQLVFRDRMETAAASTAGRAVPLRVVFVVEEGADGMVAPPSPAAGEDEAAAAVARLAVTPSGVGGGGGGPDGRRGVTAGGATVYAGRVSPALLAAELPPVAPRPDGGGAHMVLCGPPPMCKGVRRVAEAMGYQPGDIFSWV</sequence>
<proteinExistence type="predicted"/>